<dbReference type="PANTHER" id="PTHR33695:SF1">
    <property type="entry name" value="LIPOPROTEIN SIGNAL PEPTIDASE"/>
    <property type="match status" value="1"/>
</dbReference>
<comment type="caution">
    <text evidence="12">The sequence shown here is derived from an EMBL/GenBank/DDBJ whole genome shotgun (WGS) entry which is preliminary data.</text>
</comment>
<keyword evidence="2 9" id="KW-1003">Cell membrane</keyword>
<feature type="transmembrane region" description="Helical" evidence="9">
    <location>
        <begin position="102"/>
        <end position="119"/>
    </location>
</feature>
<feature type="active site" evidence="9">
    <location>
        <position position="129"/>
    </location>
</feature>
<keyword evidence="6 9" id="KW-0378">Hydrolase</keyword>
<name>A0ABS4D6Q4_9CHLR</name>
<dbReference type="EC" id="3.4.23.36" evidence="9"/>
<evidence type="ECO:0000256" key="11">
    <source>
        <dbReference type="RuleBase" id="RU004181"/>
    </source>
</evidence>
<evidence type="ECO:0000256" key="1">
    <source>
        <dbReference type="ARBA" id="ARBA00006139"/>
    </source>
</evidence>
<comment type="function">
    <text evidence="9 10">This protein specifically catalyzes the removal of signal peptides from prolipoproteins.</text>
</comment>
<evidence type="ECO:0000256" key="4">
    <source>
        <dbReference type="ARBA" id="ARBA00022692"/>
    </source>
</evidence>
<sequence length="188" mass="20507">MSASVSPSTQTQRWLLPLLVGVSVFVLDQISKVWAINTLGPEPHQRSIYLIDGWFLLIYTRNTGVAFGLFQNLSALFIVTSLLITGGLIYAYAVYLPNHRRLIQGAVGLIVGGALGNVLDRIRHGYVVDFISVGWWPVFNLADSAITVGTITLATYLIFVGDEPAPVSLPPPRDDTLLGELLSKDVEV</sequence>
<dbReference type="GO" id="GO:0004190">
    <property type="term" value="F:aspartic-type endopeptidase activity"/>
    <property type="evidence" value="ECO:0007669"/>
    <property type="project" value="UniProtKB-EC"/>
</dbReference>
<keyword evidence="3 9" id="KW-0645">Protease</keyword>
<feature type="transmembrane region" description="Helical" evidence="9">
    <location>
        <begin position="76"/>
        <end position="95"/>
    </location>
</feature>
<evidence type="ECO:0000256" key="8">
    <source>
        <dbReference type="ARBA" id="ARBA00023136"/>
    </source>
</evidence>
<dbReference type="EMBL" id="SIJK02000006">
    <property type="protein sequence ID" value="MBP1465122.1"/>
    <property type="molecule type" value="Genomic_DNA"/>
</dbReference>
<keyword evidence="4 9" id="KW-0812">Transmembrane</keyword>
<feature type="active site" evidence="9">
    <location>
        <position position="143"/>
    </location>
</feature>
<accession>A0ABS4D6Q4</accession>
<evidence type="ECO:0000256" key="10">
    <source>
        <dbReference type="RuleBase" id="RU000594"/>
    </source>
</evidence>
<evidence type="ECO:0000256" key="9">
    <source>
        <dbReference type="HAMAP-Rule" id="MF_00161"/>
    </source>
</evidence>
<evidence type="ECO:0000256" key="6">
    <source>
        <dbReference type="ARBA" id="ARBA00022801"/>
    </source>
</evidence>
<organism evidence="12 13">
    <name type="scientific">Candidatus Chloroploca mongolica</name>
    <dbReference type="NCBI Taxonomy" id="2528176"/>
    <lineage>
        <taxon>Bacteria</taxon>
        <taxon>Bacillati</taxon>
        <taxon>Chloroflexota</taxon>
        <taxon>Chloroflexia</taxon>
        <taxon>Chloroflexales</taxon>
        <taxon>Chloroflexineae</taxon>
        <taxon>Oscillochloridaceae</taxon>
        <taxon>Candidatus Chloroploca</taxon>
    </lineage>
</organism>
<comment type="subcellular location">
    <subcellularLocation>
        <location evidence="9">Cell membrane</location>
        <topology evidence="9">Multi-pass membrane protein</topology>
    </subcellularLocation>
</comment>
<dbReference type="PANTHER" id="PTHR33695">
    <property type="entry name" value="LIPOPROTEIN SIGNAL PEPTIDASE"/>
    <property type="match status" value="1"/>
</dbReference>
<dbReference type="RefSeq" id="WP_135477170.1">
    <property type="nucleotide sequence ID" value="NZ_SIJK02000006.1"/>
</dbReference>
<dbReference type="Proteomes" id="UP001193081">
    <property type="component" value="Unassembled WGS sequence"/>
</dbReference>
<feature type="transmembrane region" description="Helical" evidence="9">
    <location>
        <begin position="48"/>
        <end position="70"/>
    </location>
</feature>
<keyword evidence="8 9" id="KW-0472">Membrane</keyword>
<keyword evidence="13" id="KW-1185">Reference proteome</keyword>
<evidence type="ECO:0000256" key="5">
    <source>
        <dbReference type="ARBA" id="ARBA00022750"/>
    </source>
</evidence>
<dbReference type="PROSITE" id="PS00855">
    <property type="entry name" value="SPASE_II"/>
    <property type="match status" value="1"/>
</dbReference>
<keyword evidence="5 9" id="KW-0064">Aspartyl protease</keyword>
<feature type="transmembrane region" description="Helical" evidence="9">
    <location>
        <begin position="139"/>
        <end position="159"/>
    </location>
</feature>
<comment type="pathway">
    <text evidence="9">Protein modification; lipoprotein biosynthesis (signal peptide cleavage).</text>
</comment>
<comment type="catalytic activity">
    <reaction evidence="9 10">
        <text>Release of signal peptides from bacterial membrane prolipoproteins. Hydrolyzes -Xaa-Yaa-Zaa-|-(S,diacylglyceryl)Cys-, in which Xaa is hydrophobic (preferably Leu), and Yaa (Ala or Ser) and Zaa (Gly or Ala) have small, neutral side chains.</text>
        <dbReference type="EC" id="3.4.23.36"/>
    </reaction>
</comment>
<dbReference type="PRINTS" id="PR00781">
    <property type="entry name" value="LIPOSIGPTASE"/>
</dbReference>
<evidence type="ECO:0000256" key="7">
    <source>
        <dbReference type="ARBA" id="ARBA00022989"/>
    </source>
</evidence>
<evidence type="ECO:0000313" key="13">
    <source>
        <dbReference type="Proteomes" id="UP001193081"/>
    </source>
</evidence>
<dbReference type="InterPro" id="IPR001872">
    <property type="entry name" value="Peptidase_A8"/>
</dbReference>
<dbReference type="NCBIfam" id="TIGR00077">
    <property type="entry name" value="lspA"/>
    <property type="match status" value="1"/>
</dbReference>
<dbReference type="HAMAP" id="MF_00161">
    <property type="entry name" value="LspA"/>
    <property type="match status" value="1"/>
</dbReference>
<protein>
    <recommendedName>
        <fullName evidence="9">Lipoprotein signal peptidase</fullName>
        <ecNumber evidence="9">3.4.23.36</ecNumber>
    </recommendedName>
    <alternativeName>
        <fullName evidence="9">Prolipoprotein signal peptidase</fullName>
    </alternativeName>
    <alternativeName>
        <fullName evidence="9">Signal peptidase II</fullName>
        <shortName evidence="9">SPase II</shortName>
    </alternativeName>
</protein>
<gene>
    <name evidence="9 12" type="primary">lspA</name>
    <name evidence="12" type="ORF">EYB53_005320</name>
</gene>
<evidence type="ECO:0000313" key="12">
    <source>
        <dbReference type="EMBL" id="MBP1465122.1"/>
    </source>
</evidence>
<reference evidence="12 13" key="1">
    <citation type="submission" date="2021-03" db="EMBL/GenBank/DDBJ databases">
        <authorList>
            <person name="Grouzdev D.S."/>
        </authorList>
    </citation>
    <scope>NUCLEOTIDE SEQUENCE [LARGE SCALE GENOMIC DNA]</scope>
    <source>
        <strain evidence="12 13">M50-1</strain>
    </source>
</reference>
<proteinExistence type="inferred from homology"/>
<evidence type="ECO:0000256" key="3">
    <source>
        <dbReference type="ARBA" id="ARBA00022670"/>
    </source>
</evidence>
<dbReference type="Pfam" id="PF01252">
    <property type="entry name" value="Peptidase_A8"/>
    <property type="match status" value="1"/>
</dbReference>
<comment type="similarity">
    <text evidence="1 9 11">Belongs to the peptidase A8 family.</text>
</comment>
<evidence type="ECO:0000256" key="2">
    <source>
        <dbReference type="ARBA" id="ARBA00022475"/>
    </source>
</evidence>
<keyword evidence="7 9" id="KW-1133">Transmembrane helix</keyword>